<keyword evidence="1" id="KW-1133">Transmembrane helix</keyword>
<name>A0A618W3I7_SALNE</name>
<organism evidence="2">
    <name type="scientific">Salmonella newport</name>
    <dbReference type="NCBI Taxonomy" id="108619"/>
    <lineage>
        <taxon>Bacteria</taxon>
        <taxon>Pseudomonadati</taxon>
        <taxon>Pseudomonadota</taxon>
        <taxon>Gammaproteobacteria</taxon>
        <taxon>Enterobacterales</taxon>
        <taxon>Enterobacteriaceae</taxon>
        <taxon>Salmonella</taxon>
    </lineage>
</organism>
<protein>
    <submittedName>
        <fullName evidence="2">DUF2542 family protein</fullName>
    </submittedName>
</protein>
<proteinExistence type="predicted"/>
<comment type="caution">
    <text evidence="2">The sequence shown here is derived from an EMBL/GenBank/DDBJ whole genome shotgun (WGS) entry which is preliminary data.</text>
</comment>
<keyword evidence="1" id="KW-0472">Membrane</keyword>
<reference evidence="2" key="1">
    <citation type="submission" date="2018-07" db="EMBL/GenBank/DDBJ databases">
        <authorList>
            <consortium name="GenomeTrakr network: Whole genome sequencing for foodborne pathogen traceback"/>
        </authorList>
    </citation>
    <scope>NUCLEOTIDE SEQUENCE</scope>
    <source>
        <strain evidence="2">CFSAN024524</strain>
    </source>
</reference>
<dbReference type="GO" id="GO:0016020">
    <property type="term" value="C:membrane"/>
    <property type="evidence" value="ECO:0007669"/>
    <property type="project" value="InterPro"/>
</dbReference>
<dbReference type="Pfam" id="PF10808">
    <property type="entry name" value="DUF2542"/>
    <property type="match status" value="1"/>
</dbReference>
<evidence type="ECO:0000313" key="2">
    <source>
        <dbReference type="EMBL" id="ECX5670060.1"/>
    </source>
</evidence>
<sequence length="88" mass="10383">MIMDVQTIFVILAFLLLPLFCFREAWKGWRTGAVDKVVKNARKPVYVYRHADPVQYWSYLFLYTGCGFLFTGMIIYLLFLSLIYLLSL</sequence>
<dbReference type="EMBL" id="AAKZSZ010000005">
    <property type="protein sequence ID" value="ECX5670060.1"/>
    <property type="molecule type" value="Genomic_DNA"/>
</dbReference>
<keyword evidence="1" id="KW-0812">Transmembrane</keyword>
<accession>A0A618W3I7</accession>
<evidence type="ECO:0000256" key="1">
    <source>
        <dbReference type="SAM" id="Phobius"/>
    </source>
</evidence>
<dbReference type="AlphaFoldDB" id="A0A618W3I7"/>
<feature type="transmembrane region" description="Helical" evidence="1">
    <location>
        <begin position="60"/>
        <end position="86"/>
    </location>
</feature>
<dbReference type="InterPro" id="IPR020155">
    <property type="entry name" value="Uncharacterised_YeiS"/>
</dbReference>
<gene>
    <name evidence="2" type="ORF">AA208_12560</name>
</gene>